<dbReference type="GO" id="GO:0005874">
    <property type="term" value="C:microtubule"/>
    <property type="evidence" value="ECO:0007669"/>
    <property type="project" value="TreeGrafter"/>
</dbReference>
<dbReference type="PANTHER" id="PTHR11566">
    <property type="entry name" value="DYNAMIN"/>
    <property type="match status" value="1"/>
</dbReference>
<dbReference type="GO" id="GO:0005739">
    <property type="term" value="C:mitochondrion"/>
    <property type="evidence" value="ECO:0007669"/>
    <property type="project" value="TreeGrafter"/>
</dbReference>
<name>A0A0C2ZJL8_9AGAM</name>
<dbReference type="Pfam" id="PF01031">
    <property type="entry name" value="Dynamin_M"/>
    <property type="match status" value="1"/>
</dbReference>
<protein>
    <recommendedName>
        <fullName evidence="8">GED domain-containing protein</fullName>
    </recommendedName>
</protein>
<organism evidence="6 7">
    <name type="scientific">Scleroderma citrinum Foug A</name>
    <dbReference type="NCBI Taxonomy" id="1036808"/>
    <lineage>
        <taxon>Eukaryota</taxon>
        <taxon>Fungi</taxon>
        <taxon>Dikarya</taxon>
        <taxon>Basidiomycota</taxon>
        <taxon>Agaricomycotina</taxon>
        <taxon>Agaricomycetes</taxon>
        <taxon>Agaricomycetidae</taxon>
        <taxon>Boletales</taxon>
        <taxon>Sclerodermatineae</taxon>
        <taxon>Sclerodermataceae</taxon>
        <taxon>Scleroderma</taxon>
    </lineage>
</organism>
<dbReference type="PANTHER" id="PTHR11566:SF21">
    <property type="entry name" value="DYNAMIN RELATED PROTEIN 1, ISOFORM A"/>
    <property type="match status" value="1"/>
</dbReference>
<dbReference type="GO" id="GO:0048312">
    <property type="term" value="P:intracellular distribution of mitochondria"/>
    <property type="evidence" value="ECO:0007669"/>
    <property type="project" value="TreeGrafter"/>
</dbReference>
<sequence>MDLSHGVGLSDPVTAQHRRAMLDLVNRLRSTGIQREIDLPLIAVIGNQSAGKSSLIESISGITLPRASGTCTRCPTECKLTRSDSSWSCAVKLHFHTNIRGEAIPARIENFGDAISDKAEVEERIRRAQRAILNPSTNHSIFLGGATVEENETSFSRNYISLEIGGRELEDLSFVDLPGLIASVGEHGRVVDIELVRNLVISYIERESCVVLLTVACETDFENQGAHHLAKRYDPEGKRTVGVLTKPDRIPQGEEESWIRLIRNEREPLVNNWFCVKQPSSYDLSQGITWAGARRQEEEWFTTTSPWCNIDSYHKSFVCTTKLTERLSNILAELIAKRLPEIQEELYKVLQQTESDFAKLPQPPSNNPLGDILRALDNFKKEVAERVEGTPEADGLLQTIRPHTINFKSKIRETAPNFVPWERSEAHKHALPQTSFFSGDEEGDDRDRDYHYPAGTATRSSPISKWDAGSERDLYSYRARTRELPDHYPFVVQKAYITEFVKKWRQPSLALFDAVYDILKKDVETIVDRHFAPMGRGVLKQSVLMIIYDHLDAAAIRSKDKLAWLLQLESSPATLNTHYYFDYKDKVYAYYRAHRRNEKLANNIAQRSQKEVNNVISALSQLGIHARREDLSKLLPSDPMEAALGIMASVRAYFQVAYKRFVDVVPTAIDNEAVRGLERNLEQVLRDGLQLTGTDAHERCAAMLQEAPVVAARRSELTRKLDRLRTAKVELLRFSG</sequence>
<dbReference type="STRING" id="1036808.A0A0C2ZJL8"/>
<dbReference type="GO" id="GO:0008017">
    <property type="term" value="F:microtubule binding"/>
    <property type="evidence" value="ECO:0007669"/>
    <property type="project" value="TreeGrafter"/>
</dbReference>
<dbReference type="HOGENOM" id="CLU_008964_4_1_1"/>
<dbReference type="InterPro" id="IPR022812">
    <property type="entry name" value="Dynamin"/>
</dbReference>
<dbReference type="AlphaFoldDB" id="A0A0C2ZJL8"/>
<evidence type="ECO:0000259" key="4">
    <source>
        <dbReference type="PROSITE" id="PS51388"/>
    </source>
</evidence>
<dbReference type="GO" id="GO:0000266">
    <property type="term" value="P:mitochondrial fission"/>
    <property type="evidence" value="ECO:0007669"/>
    <property type="project" value="TreeGrafter"/>
</dbReference>
<dbReference type="EMBL" id="KN822195">
    <property type="protein sequence ID" value="KIM52922.1"/>
    <property type="molecule type" value="Genomic_DNA"/>
</dbReference>
<feature type="domain" description="Dynamin-type G" evidence="5">
    <location>
        <begin position="36"/>
        <end position="340"/>
    </location>
</feature>
<feature type="domain" description="GED" evidence="4">
    <location>
        <begin position="643"/>
        <end position="736"/>
    </location>
</feature>
<dbReference type="Pfam" id="PF02212">
    <property type="entry name" value="GED"/>
    <property type="match status" value="1"/>
</dbReference>
<dbReference type="GO" id="GO:0016559">
    <property type="term" value="P:peroxisome fission"/>
    <property type="evidence" value="ECO:0007669"/>
    <property type="project" value="TreeGrafter"/>
</dbReference>
<dbReference type="InterPro" id="IPR027417">
    <property type="entry name" value="P-loop_NTPase"/>
</dbReference>
<dbReference type="InterPro" id="IPR030381">
    <property type="entry name" value="G_DYNAMIN_dom"/>
</dbReference>
<evidence type="ECO:0000313" key="7">
    <source>
        <dbReference type="Proteomes" id="UP000053989"/>
    </source>
</evidence>
<keyword evidence="1" id="KW-0547">Nucleotide-binding</keyword>
<dbReference type="GO" id="GO:0003924">
    <property type="term" value="F:GTPase activity"/>
    <property type="evidence" value="ECO:0007669"/>
    <property type="project" value="InterPro"/>
</dbReference>
<dbReference type="InterPro" id="IPR020850">
    <property type="entry name" value="GED_dom"/>
</dbReference>
<evidence type="ECO:0000259" key="5">
    <source>
        <dbReference type="PROSITE" id="PS51718"/>
    </source>
</evidence>
<dbReference type="Proteomes" id="UP000053989">
    <property type="component" value="Unassembled WGS sequence"/>
</dbReference>
<accession>A0A0C2ZJL8</accession>
<dbReference type="InterPro" id="IPR045063">
    <property type="entry name" value="Dynamin_N"/>
</dbReference>
<evidence type="ECO:0000256" key="2">
    <source>
        <dbReference type="ARBA" id="ARBA00023134"/>
    </source>
</evidence>
<evidence type="ECO:0000313" key="6">
    <source>
        <dbReference type="EMBL" id="KIM52922.1"/>
    </source>
</evidence>
<feature type="region of interest" description="Disordered" evidence="3">
    <location>
        <begin position="432"/>
        <end position="464"/>
    </location>
</feature>
<dbReference type="SMART" id="SM00053">
    <property type="entry name" value="DYNc"/>
    <property type="match status" value="1"/>
</dbReference>
<dbReference type="PRINTS" id="PR00195">
    <property type="entry name" value="DYNAMIN"/>
</dbReference>
<dbReference type="OrthoDB" id="5061070at2759"/>
<dbReference type="Gene3D" id="1.20.120.1240">
    <property type="entry name" value="Dynamin, middle domain"/>
    <property type="match status" value="1"/>
</dbReference>
<reference evidence="6 7" key="1">
    <citation type="submission" date="2014-04" db="EMBL/GenBank/DDBJ databases">
        <authorList>
            <consortium name="DOE Joint Genome Institute"/>
            <person name="Kuo A."/>
            <person name="Kohler A."/>
            <person name="Nagy L.G."/>
            <person name="Floudas D."/>
            <person name="Copeland A."/>
            <person name="Barry K.W."/>
            <person name="Cichocki N."/>
            <person name="Veneault-Fourrey C."/>
            <person name="LaButti K."/>
            <person name="Lindquist E.A."/>
            <person name="Lipzen A."/>
            <person name="Lundell T."/>
            <person name="Morin E."/>
            <person name="Murat C."/>
            <person name="Sun H."/>
            <person name="Tunlid A."/>
            <person name="Henrissat B."/>
            <person name="Grigoriev I.V."/>
            <person name="Hibbett D.S."/>
            <person name="Martin F."/>
            <person name="Nordberg H.P."/>
            <person name="Cantor M.N."/>
            <person name="Hua S.X."/>
        </authorList>
    </citation>
    <scope>NUCLEOTIDE SEQUENCE [LARGE SCALE GENOMIC DNA]</scope>
    <source>
        <strain evidence="6 7">Foug A</strain>
    </source>
</reference>
<evidence type="ECO:0000256" key="3">
    <source>
        <dbReference type="SAM" id="MobiDB-lite"/>
    </source>
</evidence>
<dbReference type="CDD" id="cd08771">
    <property type="entry name" value="DLP_1"/>
    <property type="match status" value="1"/>
</dbReference>
<keyword evidence="2" id="KW-0342">GTP-binding</keyword>
<evidence type="ECO:0000256" key="1">
    <source>
        <dbReference type="ARBA" id="ARBA00022741"/>
    </source>
</evidence>
<dbReference type="SMART" id="SM00302">
    <property type="entry name" value="GED"/>
    <property type="match status" value="1"/>
</dbReference>
<reference evidence="7" key="2">
    <citation type="submission" date="2015-01" db="EMBL/GenBank/DDBJ databases">
        <title>Evolutionary Origins and Diversification of the Mycorrhizal Mutualists.</title>
        <authorList>
            <consortium name="DOE Joint Genome Institute"/>
            <consortium name="Mycorrhizal Genomics Consortium"/>
            <person name="Kohler A."/>
            <person name="Kuo A."/>
            <person name="Nagy L.G."/>
            <person name="Floudas D."/>
            <person name="Copeland A."/>
            <person name="Barry K.W."/>
            <person name="Cichocki N."/>
            <person name="Veneault-Fourrey C."/>
            <person name="LaButti K."/>
            <person name="Lindquist E.A."/>
            <person name="Lipzen A."/>
            <person name="Lundell T."/>
            <person name="Morin E."/>
            <person name="Murat C."/>
            <person name="Riley R."/>
            <person name="Ohm R."/>
            <person name="Sun H."/>
            <person name="Tunlid A."/>
            <person name="Henrissat B."/>
            <person name="Grigoriev I.V."/>
            <person name="Hibbett D.S."/>
            <person name="Martin F."/>
        </authorList>
    </citation>
    <scope>NUCLEOTIDE SEQUENCE [LARGE SCALE GENOMIC DNA]</scope>
    <source>
        <strain evidence="7">Foug A</strain>
    </source>
</reference>
<dbReference type="InterPro" id="IPR000375">
    <property type="entry name" value="Dynamin_stalk"/>
</dbReference>
<dbReference type="Pfam" id="PF00350">
    <property type="entry name" value="Dynamin_N"/>
    <property type="match status" value="1"/>
</dbReference>
<dbReference type="SUPFAM" id="SSF52540">
    <property type="entry name" value="P-loop containing nucleoside triphosphate hydrolases"/>
    <property type="match status" value="1"/>
</dbReference>
<dbReference type="InterPro" id="IPR001401">
    <property type="entry name" value="Dynamin_GTPase"/>
</dbReference>
<dbReference type="GO" id="GO:0006897">
    <property type="term" value="P:endocytosis"/>
    <property type="evidence" value="ECO:0007669"/>
    <property type="project" value="TreeGrafter"/>
</dbReference>
<proteinExistence type="predicted"/>
<evidence type="ECO:0008006" key="8">
    <source>
        <dbReference type="Google" id="ProtNLM"/>
    </source>
</evidence>
<dbReference type="PROSITE" id="PS51718">
    <property type="entry name" value="G_DYNAMIN_2"/>
    <property type="match status" value="1"/>
</dbReference>
<dbReference type="Gene3D" id="3.40.50.300">
    <property type="entry name" value="P-loop containing nucleotide triphosphate hydrolases"/>
    <property type="match status" value="1"/>
</dbReference>
<gene>
    <name evidence="6" type="ORF">SCLCIDRAFT_140092</name>
</gene>
<dbReference type="InterPro" id="IPR003130">
    <property type="entry name" value="GED"/>
</dbReference>
<keyword evidence="7" id="KW-1185">Reference proteome</keyword>
<dbReference type="GO" id="GO:0005525">
    <property type="term" value="F:GTP binding"/>
    <property type="evidence" value="ECO:0007669"/>
    <property type="project" value="InterPro"/>
</dbReference>
<dbReference type="InParanoid" id="A0A0C2ZJL8"/>
<dbReference type="PROSITE" id="PS51388">
    <property type="entry name" value="GED"/>
    <property type="match status" value="1"/>
</dbReference>
<dbReference type="GO" id="GO:0016020">
    <property type="term" value="C:membrane"/>
    <property type="evidence" value="ECO:0007669"/>
    <property type="project" value="TreeGrafter"/>
</dbReference>